<keyword evidence="5" id="KW-0963">Cytoplasm</keyword>
<dbReference type="UniPathway" id="UPA00143"/>
<comment type="caution">
    <text evidence="7">The sequence shown here is derived from an EMBL/GenBank/DDBJ whole genome shotgun (WGS) entry which is preliminary data.</text>
</comment>
<dbReference type="GO" id="GO:0008270">
    <property type="term" value="F:zinc ion binding"/>
    <property type="evidence" value="ECO:0007669"/>
    <property type="project" value="UniProtKB-KW"/>
</dbReference>
<dbReference type="GO" id="GO:0005737">
    <property type="term" value="C:cytoplasm"/>
    <property type="evidence" value="ECO:0007669"/>
    <property type="project" value="UniProtKB-SubCell"/>
</dbReference>
<keyword evidence="5" id="KW-0862">Zinc</keyword>
<dbReference type="GO" id="GO:0007219">
    <property type="term" value="P:Notch signaling pathway"/>
    <property type="evidence" value="ECO:0007669"/>
    <property type="project" value="InterPro"/>
</dbReference>
<evidence type="ECO:0000256" key="3">
    <source>
        <dbReference type="ARBA" id="ARBA00022679"/>
    </source>
</evidence>
<dbReference type="EMBL" id="VSRR010005865">
    <property type="protein sequence ID" value="MPC43521.1"/>
    <property type="molecule type" value="Genomic_DNA"/>
</dbReference>
<evidence type="ECO:0000256" key="1">
    <source>
        <dbReference type="ARBA" id="ARBA00000900"/>
    </source>
</evidence>
<dbReference type="InterPro" id="IPR039399">
    <property type="entry name" value="Deltex_C_sf"/>
</dbReference>
<name>A0A5B7F8M5_PORTR</name>
<evidence type="ECO:0000256" key="5">
    <source>
        <dbReference type="RuleBase" id="RU367105"/>
    </source>
</evidence>
<dbReference type="GO" id="GO:0061630">
    <property type="term" value="F:ubiquitin protein ligase activity"/>
    <property type="evidence" value="ECO:0007669"/>
    <property type="project" value="UniProtKB-UniRule"/>
</dbReference>
<organism evidence="7 8">
    <name type="scientific">Portunus trituberculatus</name>
    <name type="common">Swimming crab</name>
    <name type="synonym">Neptunus trituberculatus</name>
    <dbReference type="NCBI Taxonomy" id="210409"/>
    <lineage>
        <taxon>Eukaryota</taxon>
        <taxon>Metazoa</taxon>
        <taxon>Ecdysozoa</taxon>
        <taxon>Arthropoda</taxon>
        <taxon>Crustacea</taxon>
        <taxon>Multicrustacea</taxon>
        <taxon>Malacostraca</taxon>
        <taxon>Eumalacostraca</taxon>
        <taxon>Eucarida</taxon>
        <taxon>Decapoda</taxon>
        <taxon>Pleocyemata</taxon>
        <taxon>Brachyura</taxon>
        <taxon>Eubrachyura</taxon>
        <taxon>Portunoidea</taxon>
        <taxon>Portunidae</taxon>
        <taxon>Portuninae</taxon>
        <taxon>Portunus</taxon>
    </lineage>
</organism>
<dbReference type="Proteomes" id="UP000324222">
    <property type="component" value="Unassembled WGS sequence"/>
</dbReference>
<reference evidence="7 8" key="1">
    <citation type="submission" date="2019-05" db="EMBL/GenBank/DDBJ databases">
        <title>Another draft genome of Portunus trituberculatus and its Hox gene families provides insights of decapod evolution.</title>
        <authorList>
            <person name="Jeong J.-H."/>
            <person name="Song I."/>
            <person name="Kim S."/>
            <person name="Choi T."/>
            <person name="Kim D."/>
            <person name="Ryu S."/>
            <person name="Kim W."/>
        </authorList>
    </citation>
    <scope>NUCLEOTIDE SEQUENCE [LARGE SCALE GENOMIC DNA]</scope>
    <source>
        <tissue evidence="7">Muscle</tissue>
    </source>
</reference>
<evidence type="ECO:0000256" key="2">
    <source>
        <dbReference type="ARBA" id="ARBA00004906"/>
    </source>
</evidence>
<gene>
    <name evidence="7" type="primary">DTX2</name>
    <name evidence="7" type="ORF">E2C01_037169</name>
</gene>
<evidence type="ECO:0000313" key="8">
    <source>
        <dbReference type="Proteomes" id="UP000324222"/>
    </source>
</evidence>
<dbReference type="PANTHER" id="PTHR12622">
    <property type="entry name" value="DELTEX-RELATED"/>
    <property type="match status" value="1"/>
</dbReference>
<keyword evidence="3 5" id="KW-0808">Transferase</keyword>
<dbReference type="InterPro" id="IPR039396">
    <property type="entry name" value="Deltex_C"/>
</dbReference>
<accession>A0A5B7F8M5</accession>
<dbReference type="AlphaFoldDB" id="A0A5B7F8M5"/>
<keyword evidence="5" id="KW-0863">Zinc-finger</keyword>
<dbReference type="InterPro" id="IPR039398">
    <property type="entry name" value="Deltex_fam"/>
</dbReference>
<comment type="similarity">
    <text evidence="5">Belongs to the Deltex family.</text>
</comment>
<protein>
    <recommendedName>
        <fullName evidence="5">E3 ubiquitin-protein ligase</fullName>
        <ecNumber evidence="5">2.3.2.27</ecNumber>
    </recommendedName>
</protein>
<proteinExistence type="inferred from homology"/>
<dbReference type="OrthoDB" id="6367910at2759"/>
<feature type="domain" description="Deltex C-terminal" evidence="6">
    <location>
        <begin position="4"/>
        <end position="105"/>
    </location>
</feature>
<dbReference type="Pfam" id="PF18102">
    <property type="entry name" value="DTC"/>
    <property type="match status" value="1"/>
</dbReference>
<comment type="subcellular location">
    <subcellularLocation>
        <location evidence="5">Cytoplasm</location>
    </subcellularLocation>
</comment>
<dbReference type="EC" id="2.3.2.27" evidence="5"/>
<keyword evidence="4 5" id="KW-0479">Metal-binding</keyword>
<evidence type="ECO:0000259" key="6">
    <source>
        <dbReference type="Pfam" id="PF18102"/>
    </source>
</evidence>
<evidence type="ECO:0000313" key="7">
    <source>
        <dbReference type="EMBL" id="MPC43521.1"/>
    </source>
</evidence>
<dbReference type="GO" id="GO:0016567">
    <property type="term" value="P:protein ubiquitination"/>
    <property type="evidence" value="ECO:0007669"/>
    <property type="project" value="UniProtKB-UniRule"/>
</dbReference>
<comment type="pathway">
    <text evidence="2 5">Protein modification; protein ubiquitination.</text>
</comment>
<keyword evidence="8" id="KW-1185">Reference proteome</keyword>
<comment type="catalytic activity">
    <reaction evidence="1 5">
        <text>S-ubiquitinyl-[E2 ubiquitin-conjugating enzyme]-L-cysteine + [acceptor protein]-L-lysine = [E2 ubiquitin-conjugating enzyme]-L-cysteine + N(6)-ubiquitinyl-[acceptor protein]-L-lysine.</text>
        <dbReference type="EC" id="2.3.2.27"/>
    </reaction>
</comment>
<evidence type="ECO:0000256" key="4">
    <source>
        <dbReference type="ARBA" id="ARBA00022723"/>
    </source>
</evidence>
<dbReference type="Gene3D" id="3.30.390.130">
    <property type="match status" value="1"/>
</dbReference>
<sequence>MVCINSGIQGPEHPHPGRPYRAIGFPRTAYVPNNEKGKKVVRLLREAWRRRLIFTVGPSVTTGMDNCVTWNEIHHKTEWNNTRGHGYPDPGYLDNTLKELALHGITESTLV</sequence>